<sequence>MASINKVILIGNLGKDPEVRHLEGGVAVARFPLATSETFKDKNGERQERTEWHNIVLWRGLAEVSEKYLRKGQSVYIEGKIRSNNYTDKDGIQRYSTEIVADNMTMLGGRSEGGQGGENGGGNYSNSGNNGGGGYSNTSSGGNSSNAPKSGASKPATFEDEPDDLPF</sequence>
<dbReference type="InterPro" id="IPR011344">
    <property type="entry name" value="ssDNA-bd"/>
</dbReference>
<dbReference type="EMBL" id="JBHSYQ010000003">
    <property type="protein sequence ID" value="MFC6996204.1"/>
    <property type="molecule type" value="Genomic_DNA"/>
</dbReference>
<dbReference type="Gene3D" id="2.40.50.140">
    <property type="entry name" value="Nucleic acid-binding proteins"/>
    <property type="match status" value="1"/>
</dbReference>
<dbReference type="Pfam" id="PF00436">
    <property type="entry name" value="SSB"/>
    <property type="match status" value="1"/>
</dbReference>
<accession>A0ABW2DIK9</accession>
<protein>
    <recommendedName>
        <fullName evidence="2 3">Single-stranded DNA-binding protein</fullName>
        <shortName evidence="2">SSB</shortName>
    </recommendedName>
</protein>
<feature type="compositionally biased region" description="Acidic residues" evidence="4">
    <location>
        <begin position="158"/>
        <end position="167"/>
    </location>
</feature>
<dbReference type="GO" id="GO:0003677">
    <property type="term" value="F:DNA binding"/>
    <property type="evidence" value="ECO:0007669"/>
    <property type="project" value="UniProtKB-KW"/>
</dbReference>
<keyword evidence="6" id="KW-1185">Reference proteome</keyword>
<gene>
    <name evidence="5" type="ORF">ACFQHR_01150</name>
</gene>
<feature type="compositionally biased region" description="Low complexity" evidence="4">
    <location>
        <begin position="136"/>
        <end position="146"/>
    </location>
</feature>
<keyword evidence="1 2" id="KW-0238">DNA-binding</keyword>
<feature type="compositionally biased region" description="Gly residues" evidence="4">
    <location>
        <begin position="110"/>
        <end position="135"/>
    </location>
</feature>
<comment type="caution">
    <text evidence="5">The sequence shown here is derived from an EMBL/GenBank/DDBJ whole genome shotgun (WGS) entry which is preliminary data.</text>
</comment>
<dbReference type="HAMAP" id="MF_00984">
    <property type="entry name" value="SSB"/>
    <property type="match status" value="1"/>
</dbReference>
<evidence type="ECO:0000256" key="4">
    <source>
        <dbReference type="SAM" id="MobiDB-lite"/>
    </source>
</evidence>
<dbReference type="PROSITE" id="PS50935">
    <property type="entry name" value="SSB"/>
    <property type="match status" value="1"/>
</dbReference>
<reference evidence="6" key="1">
    <citation type="journal article" date="2019" name="Int. J. Syst. Evol. Microbiol.">
        <title>The Global Catalogue of Microorganisms (GCM) 10K type strain sequencing project: providing services to taxonomists for standard genome sequencing and annotation.</title>
        <authorList>
            <consortium name="The Broad Institute Genomics Platform"/>
            <consortium name="The Broad Institute Genome Sequencing Center for Infectious Disease"/>
            <person name="Wu L."/>
            <person name="Ma J."/>
        </authorList>
    </citation>
    <scope>NUCLEOTIDE SEQUENCE [LARGE SCALE GENOMIC DNA]</scope>
    <source>
        <strain evidence="6">CGMCC 4.7393</strain>
    </source>
</reference>
<dbReference type="PANTHER" id="PTHR10302">
    <property type="entry name" value="SINGLE-STRANDED DNA-BINDING PROTEIN"/>
    <property type="match status" value="1"/>
</dbReference>
<proteinExistence type="inferred from homology"/>
<evidence type="ECO:0000256" key="2">
    <source>
        <dbReference type="HAMAP-Rule" id="MF_00984"/>
    </source>
</evidence>
<dbReference type="SUPFAM" id="SSF50249">
    <property type="entry name" value="Nucleic acid-binding proteins"/>
    <property type="match status" value="1"/>
</dbReference>
<dbReference type="InterPro" id="IPR000424">
    <property type="entry name" value="Primosome_PriB/ssb"/>
</dbReference>
<dbReference type="Proteomes" id="UP001596405">
    <property type="component" value="Unassembled WGS sequence"/>
</dbReference>
<evidence type="ECO:0000313" key="5">
    <source>
        <dbReference type="EMBL" id="MFC6996204.1"/>
    </source>
</evidence>
<feature type="region of interest" description="Disordered" evidence="4">
    <location>
        <begin position="106"/>
        <end position="167"/>
    </location>
</feature>
<comment type="caution">
    <text evidence="2">Lacks conserved residue(s) required for the propagation of feature annotation.</text>
</comment>
<evidence type="ECO:0000313" key="6">
    <source>
        <dbReference type="Proteomes" id="UP001596405"/>
    </source>
</evidence>
<dbReference type="CDD" id="cd04496">
    <property type="entry name" value="SSB_OBF"/>
    <property type="match status" value="1"/>
</dbReference>
<organism evidence="5 6">
    <name type="scientific">Rufibacter roseus</name>
    <dbReference type="NCBI Taxonomy" id="1567108"/>
    <lineage>
        <taxon>Bacteria</taxon>
        <taxon>Pseudomonadati</taxon>
        <taxon>Bacteroidota</taxon>
        <taxon>Cytophagia</taxon>
        <taxon>Cytophagales</taxon>
        <taxon>Hymenobacteraceae</taxon>
        <taxon>Rufibacter</taxon>
    </lineage>
</organism>
<evidence type="ECO:0000256" key="3">
    <source>
        <dbReference type="PIRNR" id="PIRNR002070"/>
    </source>
</evidence>
<dbReference type="InterPro" id="IPR012340">
    <property type="entry name" value="NA-bd_OB-fold"/>
</dbReference>
<comment type="subunit">
    <text evidence="2">Homotetramer.</text>
</comment>
<dbReference type="PANTHER" id="PTHR10302:SF0">
    <property type="entry name" value="SINGLE-STRANDED DNA-BINDING PROTEIN, MITOCHONDRIAL"/>
    <property type="match status" value="1"/>
</dbReference>
<evidence type="ECO:0000256" key="1">
    <source>
        <dbReference type="ARBA" id="ARBA00023125"/>
    </source>
</evidence>
<dbReference type="NCBIfam" id="TIGR00621">
    <property type="entry name" value="ssb"/>
    <property type="match status" value="1"/>
</dbReference>
<dbReference type="RefSeq" id="WP_066619734.1">
    <property type="nucleotide sequence ID" value="NZ_JBHSYQ010000003.1"/>
</dbReference>
<dbReference type="PIRSF" id="PIRSF002070">
    <property type="entry name" value="SSB"/>
    <property type="match status" value="1"/>
</dbReference>
<name>A0ABW2DIK9_9BACT</name>